<keyword evidence="3" id="KW-0949">S-adenosyl-L-methionine</keyword>
<comment type="caution">
    <text evidence="5">The sequence shown here is derived from an EMBL/GenBank/DDBJ whole genome shotgun (WGS) entry which is preliminary data.</text>
</comment>
<dbReference type="EMBL" id="AWVH01000037">
    <property type="protein sequence ID" value="ERJ92347.1"/>
    <property type="molecule type" value="Genomic_DNA"/>
</dbReference>
<keyword evidence="6" id="KW-1185">Reference proteome</keyword>
<accession>A0ABN0NY11</accession>
<dbReference type="PANTHER" id="PTHR43042">
    <property type="entry name" value="SAM-DEPENDENT METHYLTRANSFERASE"/>
    <property type="match status" value="1"/>
</dbReference>
<dbReference type="Gene3D" id="3.40.50.150">
    <property type="entry name" value="Vaccinia Virus protein VP39"/>
    <property type="match status" value="1"/>
</dbReference>
<dbReference type="PANTHER" id="PTHR43042:SF3">
    <property type="entry name" value="RIBOSOMAL RNA LARGE SUBUNIT METHYLTRANSFERASE YWBD-RELATED"/>
    <property type="match status" value="1"/>
</dbReference>
<dbReference type="Proteomes" id="UP000016649">
    <property type="component" value="Unassembled WGS sequence"/>
</dbReference>
<organism evidence="5 6">
    <name type="scientific">Treponema lecithinolyticum ATCC 700332</name>
    <dbReference type="NCBI Taxonomy" id="1321815"/>
    <lineage>
        <taxon>Bacteria</taxon>
        <taxon>Pseudomonadati</taxon>
        <taxon>Spirochaetota</taxon>
        <taxon>Spirochaetia</taxon>
        <taxon>Spirochaetales</taxon>
        <taxon>Treponemataceae</taxon>
        <taxon>Treponema</taxon>
    </lineage>
</organism>
<dbReference type="RefSeq" id="WP_021687709.1">
    <property type="nucleotide sequence ID" value="NZ_KI260569.1"/>
</dbReference>
<dbReference type="InterPro" id="IPR029063">
    <property type="entry name" value="SAM-dependent_MTases_sf"/>
</dbReference>
<name>A0ABN0NY11_TRELE</name>
<keyword evidence="2" id="KW-0808">Transferase</keyword>
<dbReference type="Pfam" id="PF10672">
    <property type="entry name" value="Methyltrans_SAM"/>
    <property type="match status" value="1"/>
</dbReference>
<evidence type="ECO:0000256" key="2">
    <source>
        <dbReference type="ARBA" id="ARBA00022679"/>
    </source>
</evidence>
<reference evidence="5 6" key="1">
    <citation type="submission" date="2013-08" db="EMBL/GenBank/DDBJ databases">
        <authorList>
            <person name="Weinstock G."/>
            <person name="Sodergren E."/>
            <person name="Wylie T."/>
            <person name="Fulton L."/>
            <person name="Fulton R."/>
            <person name="Fronick C."/>
            <person name="O'Laughlin M."/>
            <person name="Godfrey J."/>
            <person name="Miner T."/>
            <person name="Herter B."/>
            <person name="Appelbaum E."/>
            <person name="Cordes M."/>
            <person name="Lek S."/>
            <person name="Wollam A."/>
            <person name="Pepin K.H."/>
            <person name="Palsikar V.B."/>
            <person name="Mitreva M."/>
            <person name="Wilson R.K."/>
        </authorList>
    </citation>
    <scope>NUCLEOTIDE SEQUENCE [LARGE SCALE GENOMIC DNA]</scope>
    <source>
        <strain evidence="5 6">ATCC 700332</strain>
    </source>
</reference>
<evidence type="ECO:0000313" key="6">
    <source>
        <dbReference type="Proteomes" id="UP000016649"/>
    </source>
</evidence>
<keyword evidence="1" id="KW-0489">Methyltransferase</keyword>
<gene>
    <name evidence="5" type="ORF">HMPREF9193_01507</name>
</gene>
<dbReference type="SUPFAM" id="SSF53335">
    <property type="entry name" value="S-adenosyl-L-methionine-dependent methyltransferases"/>
    <property type="match status" value="1"/>
</dbReference>
<protein>
    <recommendedName>
        <fullName evidence="4">S-adenosylmethionine-dependent methyltransferase domain-containing protein</fullName>
    </recommendedName>
</protein>
<evidence type="ECO:0000259" key="4">
    <source>
        <dbReference type="Pfam" id="PF10672"/>
    </source>
</evidence>
<proteinExistence type="predicted"/>
<sequence length="355" mass="40545">MTASDGKTACQAQLFINRLIKRSRHLKKWARKNGISCYRLYDRDIPEIPVCLDVYEDLSLTSYAVLYLYERPYEKDKAEEELWLNAIKKAACSALHIAECNIFTKTRYRQRKNGSGQYQKQSAQTAPAMQTEAQKAAAVRQSKDSARRIIVQEQGLRFCVNLVLYLDTGLFFDHRILRQTVRGAAQNKTVLNLFCYTGSFSVYAASGGAHQVTSVDLSSTYLDWAHDNLVLNGFTDEKRYPLVKSDVLAFLQNTHQSWDIIILDPPTFSNSKKMNGVLDINRDWQVLTALCLKRLNKGGTLYFSSNSRTLKFDEDFVRTCTAKGAPCTVTDIGECTIPEDFRNKRIHRCWQIDKT</sequence>
<evidence type="ECO:0000256" key="3">
    <source>
        <dbReference type="ARBA" id="ARBA00022691"/>
    </source>
</evidence>
<dbReference type="CDD" id="cd02440">
    <property type="entry name" value="AdoMet_MTases"/>
    <property type="match status" value="1"/>
</dbReference>
<dbReference type="Gene3D" id="3.30.750.80">
    <property type="entry name" value="RNA methyltransferase domain (HRMD) like"/>
    <property type="match status" value="1"/>
</dbReference>
<evidence type="ECO:0000256" key="1">
    <source>
        <dbReference type="ARBA" id="ARBA00022603"/>
    </source>
</evidence>
<evidence type="ECO:0000313" key="5">
    <source>
        <dbReference type="EMBL" id="ERJ92347.1"/>
    </source>
</evidence>
<feature type="domain" description="S-adenosylmethionine-dependent methyltransferase" evidence="4">
    <location>
        <begin position="151"/>
        <end position="327"/>
    </location>
</feature>
<dbReference type="InterPro" id="IPR019614">
    <property type="entry name" value="SAM-dep_methyl-trfase"/>
</dbReference>